<dbReference type="GO" id="GO:0005975">
    <property type="term" value="P:carbohydrate metabolic process"/>
    <property type="evidence" value="ECO:0007669"/>
    <property type="project" value="InterPro"/>
</dbReference>
<keyword evidence="2 4" id="KW-0378">Hydrolase</keyword>
<sequence length="538" mass="58787">MNTLTKRLLWMTVCCLPFVAGCQSGEKAVSESTIDDAIYQNLPFEMPKVQQPAFPAYEVSIADFGAKGDGLFLNTKAINDAIKDVNQHGGGKVIIPEGIWLTGPIELLSNVNLYTEQNSLVLFTGDFEAYPIIATSFEGLETRRCQSPISARDAENIAITGYGTFDGNGDAWRPVKKGKLTASQWKKLVNSGGVLDEKQEIWYPTAGSLKGAMACKDFNVPEGINTDEEWAEIRPWLRPVLLSIVKSKKVLLEGVTFKNSPSWCLHPLSCEDFTVNNIMVINPWYSQNGDAIDLESCKNALIINSVFDAGDDAICIKSGKDEDGRRRGEPCQNVIVKNNTVLHGHGGFVVGSEMSGGVKNIYVEDCTFMGTDVGLRFKSTRGRGGVVENIYINNINMINIPNEPLLFDLFYGGKGAGEESEEDLLNRMKTAIPPVTEETPAFRNIHISNIVCRGSGRAMFFNGLPEMPISNITVKNVVMTEATDGVVISQVDGVTLENIHVESSKGNNILNVKNAKNLTVDGKVYEELGAKGEILSLK</sequence>
<proteinExistence type="inferred from homology"/>
<dbReference type="Proteomes" id="UP000501780">
    <property type="component" value="Chromosome"/>
</dbReference>
<gene>
    <name evidence="5" type="ORF">BacF7301_10760</name>
</gene>
<keyword evidence="3 4" id="KW-0326">Glycosidase</keyword>
<accession>A0A6H0KMK5</accession>
<dbReference type="PANTHER" id="PTHR31339:SF9">
    <property type="entry name" value="PLASMIN AND FIBRONECTIN-BINDING PROTEIN A"/>
    <property type="match status" value="1"/>
</dbReference>
<dbReference type="SUPFAM" id="SSF51126">
    <property type="entry name" value="Pectin lyase-like"/>
    <property type="match status" value="1"/>
</dbReference>
<dbReference type="GO" id="GO:0004650">
    <property type="term" value="F:polygalacturonase activity"/>
    <property type="evidence" value="ECO:0007669"/>
    <property type="project" value="InterPro"/>
</dbReference>
<dbReference type="EMBL" id="CP050831">
    <property type="protein sequence ID" value="QIU94590.1"/>
    <property type="molecule type" value="Genomic_DNA"/>
</dbReference>
<dbReference type="InterPro" id="IPR051801">
    <property type="entry name" value="GH28_Enzymes"/>
</dbReference>
<dbReference type="PANTHER" id="PTHR31339">
    <property type="entry name" value="PECTIN LYASE-RELATED"/>
    <property type="match status" value="1"/>
</dbReference>
<dbReference type="AlphaFoldDB" id="A0A6H0KMK5"/>
<organism evidence="5 6">
    <name type="scientific">Bacteroides faecium</name>
    <dbReference type="NCBI Taxonomy" id="2715212"/>
    <lineage>
        <taxon>Bacteria</taxon>
        <taxon>Pseudomonadati</taxon>
        <taxon>Bacteroidota</taxon>
        <taxon>Bacteroidia</taxon>
        <taxon>Bacteroidales</taxon>
        <taxon>Bacteroidaceae</taxon>
        <taxon>Bacteroides</taxon>
    </lineage>
</organism>
<evidence type="ECO:0000256" key="4">
    <source>
        <dbReference type="RuleBase" id="RU361169"/>
    </source>
</evidence>
<evidence type="ECO:0000256" key="2">
    <source>
        <dbReference type="ARBA" id="ARBA00022801"/>
    </source>
</evidence>
<dbReference type="InterPro" id="IPR011050">
    <property type="entry name" value="Pectin_lyase_fold/virulence"/>
</dbReference>
<dbReference type="KEGG" id="bfc:BacF7301_10760"/>
<protein>
    <submittedName>
        <fullName evidence="5">Glycoside hydrolase family 28 protein</fullName>
    </submittedName>
</protein>
<dbReference type="SMART" id="SM00710">
    <property type="entry name" value="PbH1"/>
    <property type="match status" value="7"/>
</dbReference>
<evidence type="ECO:0000256" key="1">
    <source>
        <dbReference type="ARBA" id="ARBA00008834"/>
    </source>
</evidence>
<reference evidence="5 6" key="1">
    <citation type="submission" date="2020-03" db="EMBL/GenBank/DDBJ databases">
        <title>Genomic analysis of Bacteroides faecium CBA7301.</title>
        <authorList>
            <person name="Kim J."/>
            <person name="Roh S.W."/>
        </authorList>
    </citation>
    <scope>NUCLEOTIDE SEQUENCE [LARGE SCALE GENOMIC DNA]</scope>
    <source>
        <strain evidence="5 6">CBA7301</strain>
    </source>
</reference>
<name>A0A6H0KMK5_9BACE</name>
<dbReference type="Pfam" id="PF00295">
    <property type="entry name" value="Glyco_hydro_28"/>
    <property type="match status" value="1"/>
</dbReference>
<dbReference type="PROSITE" id="PS00502">
    <property type="entry name" value="POLYGALACTURONASE"/>
    <property type="match status" value="1"/>
</dbReference>
<dbReference type="InterPro" id="IPR012334">
    <property type="entry name" value="Pectin_lyas_fold"/>
</dbReference>
<dbReference type="PROSITE" id="PS51257">
    <property type="entry name" value="PROKAR_LIPOPROTEIN"/>
    <property type="match status" value="1"/>
</dbReference>
<evidence type="ECO:0000256" key="3">
    <source>
        <dbReference type="ARBA" id="ARBA00023295"/>
    </source>
</evidence>
<dbReference type="InterPro" id="IPR000743">
    <property type="entry name" value="Glyco_hydro_28"/>
</dbReference>
<dbReference type="Gene3D" id="2.160.20.10">
    <property type="entry name" value="Single-stranded right-handed beta-helix, Pectin lyase-like"/>
    <property type="match status" value="1"/>
</dbReference>
<keyword evidence="6" id="KW-1185">Reference proteome</keyword>
<evidence type="ECO:0000313" key="5">
    <source>
        <dbReference type="EMBL" id="QIU94590.1"/>
    </source>
</evidence>
<evidence type="ECO:0000313" key="6">
    <source>
        <dbReference type="Proteomes" id="UP000501780"/>
    </source>
</evidence>
<dbReference type="RefSeq" id="WP_167962650.1">
    <property type="nucleotide sequence ID" value="NZ_CP050831.1"/>
</dbReference>
<dbReference type="InterPro" id="IPR006626">
    <property type="entry name" value="PbH1"/>
</dbReference>
<comment type="similarity">
    <text evidence="1 4">Belongs to the glycosyl hydrolase 28 family.</text>
</comment>